<protein>
    <submittedName>
        <fullName evidence="1">Uncharacterized protein</fullName>
    </submittedName>
</protein>
<gene>
    <name evidence="1" type="ORF">MGAL_10B080573</name>
</gene>
<dbReference type="EMBL" id="UYJE01009145">
    <property type="protein sequence ID" value="VDI70486.1"/>
    <property type="molecule type" value="Genomic_DNA"/>
</dbReference>
<sequence length="93" mass="11062">MTVSYTFELNKDAMKIIEYYESIGFTLVVRVAGFPAREKHVRYLSRGDQNAKVWLDQEVYALDCQTRMYGYKYVIGKDRDVMCYQIYENMDCL</sequence>
<keyword evidence="2" id="KW-1185">Reference proteome</keyword>
<evidence type="ECO:0000313" key="1">
    <source>
        <dbReference type="EMBL" id="VDI70486.1"/>
    </source>
</evidence>
<name>A0A8B6GXH8_MYTGA</name>
<comment type="caution">
    <text evidence="1">The sequence shown here is derived from an EMBL/GenBank/DDBJ whole genome shotgun (WGS) entry which is preliminary data.</text>
</comment>
<proteinExistence type="predicted"/>
<accession>A0A8B6GXH8</accession>
<dbReference type="AlphaFoldDB" id="A0A8B6GXH8"/>
<evidence type="ECO:0000313" key="2">
    <source>
        <dbReference type="Proteomes" id="UP000596742"/>
    </source>
</evidence>
<organism evidence="1 2">
    <name type="scientific">Mytilus galloprovincialis</name>
    <name type="common">Mediterranean mussel</name>
    <dbReference type="NCBI Taxonomy" id="29158"/>
    <lineage>
        <taxon>Eukaryota</taxon>
        <taxon>Metazoa</taxon>
        <taxon>Spiralia</taxon>
        <taxon>Lophotrochozoa</taxon>
        <taxon>Mollusca</taxon>
        <taxon>Bivalvia</taxon>
        <taxon>Autobranchia</taxon>
        <taxon>Pteriomorphia</taxon>
        <taxon>Mytilida</taxon>
        <taxon>Mytiloidea</taxon>
        <taxon>Mytilidae</taxon>
        <taxon>Mytilinae</taxon>
        <taxon>Mytilus</taxon>
    </lineage>
</organism>
<reference evidence="1" key="1">
    <citation type="submission" date="2018-11" db="EMBL/GenBank/DDBJ databases">
        <authorList>
            <person name="Alioto T."/>
            <person name="Alioto T."/>
        </authorList>
    </citation>
    <scope>NUCLEOTIDE SEQUENCE</scope>
</reference>
<dbReference type="OrthoDB" id="6042617at2759"/>
<dbReference type="Proteomes" id="UP000596742">
    <property type="component" value="Unassembled WGS sequence"/>
</dbReference>